<name>A0A072TUI7_MEDTR</name>
<dbReference type="Proteomes" id="UP000002051">
    <property type="component" value="Chromosome 8"/>
</dbReference>
<organism evidence="1 3">
    <name type="scientific">Medicago truncatula</name>
    <name type="common">Barrel medic</name>
    <name type="synonym">Medicago tribuloides</name>
    <dbReference type="NCBI Taxonomy" id="3880"/>
    <lineage>
        <taxon>Eukaryota</taxon>
        <taxon>Viridiplantae</taxon>
        <taxon>Streptophyta</taxon>
        <taxon>Embryophyta</taxon>
        <taxon>Tracheophyta</taxon>
        <taxon>Spermatophyta</taxon>
        <taxon>Magnoliopsida</taxon>
        <taxon>eudicotyledons</taxon>
        <taxon>Gunneridae</taxon>
        <taxon>Pentapetalae</taxon>
        <taxon>rosids</taxon>
        <taxon>fabids</taxon>
        <taxon>Fabales</taxon>
        <taxon>Fabaceae</taxon>
        <taxon>Papilionoideae</taxon>
        <taxon>50 kb inversion clade</taxon>
        <taxon>NPAAA clade</taxon>
        <taxon>Hologalegina</taxon>
        <taxon>IRL clade</taxon>
        <taxon>Trifolieae</taxon>
        <taxon>Medicago</taxon>
    </lineage>
</organism>
<reference evidence="2" key="3">
    <citation type="submission" date="2015-04" db="UniProtKB">
        <authorList>
            <consortium name="EnsemblPlants"/>
        </authorList>
    </citation>
    <scope>IDENTIFICATION</scope>
    <source>
        <strain evidence="2">cv. Jemalong A17</strain>
    </source>
</reference>
<dbReference type="AlphaFoldDB" id="A0A072TUI7"/>
<reference evidence="1 3" key="1">
    <citation type="journal article" date="2011" name="Nature">
        <title>The Medicago genome provides insight into the evolution of rhizobial symbioses.</title>
        <authorList>
            <person name="Young N.D."/>
            <person name="Debelle F."/>
            <person name="Oldroyd G.E."/>
            <person name="Geurts R."/>
            <person name="Cannon S.B."/>
            <person name="Udvardi M.K."/>
            <person name="Benedito V.A."/>
            <person name="Mayer K.F."/>
            <person name="Gouzy J."/>
            <person name="Schoof H."/>
            <person name="Van de Peer Y."/>
            <person name="Proost S."/>
            <person name="Cook D.R."/>
            <person name="Meyers B.C."/>
            <person name="Spannagl M."/>
            <person name="Cheung F."/>
            <person name="De Mita S."/>
            <person name="Krishnakumar V."/>
            <person name="Gundlach H."/>
            <person name="Zhou S."/>
            <person name="Mudge J."/>
            <person name="Bharti A.K."/>
            <person name="Murray J.D."/>
            <person name="Naoumkina M.A."/>
            <person name="Rosen B."/>
            <person name="Silverstein K.A."/>
            <person name="Tang H."/>
            <person name="Rombauts S."/>
            <person name="Zhao P.X."/>
            <person name="Zhou P."/>
            <person name="Barbe V."/>
            <person name="Bardou P."/>
            <person name="Bechner M."/>
            <person name="Bellec A."/>
            <person name="Berger A."/>
            <person name="Berges H."/>
            <person name="Bidwell S."/>
            <person name="Bisseling T."/>
            <person name="Choisne N."/>
            <person name="Couloux A."/>
            <person name="Denny R."/>
            <person name="Deshpande S."/>
            <person name="Dai X."/>
            <person name="Doyle J.J."/>
            <person name="Dudez A.M."/>
            <person name="Farmer A.D."/>
            <person name="Fouteau S."/>
            <person name="Franken C."/>
            <person name="Gibelin C."/>
            <person name="Gish J."/>
            <person name="Goldstein S."/>
            <person name="Gonzalez A.J."/>
            <person name="Green P.J."/>
            <person name="Hallab A."/>
            <person name="Hartog M."/>
            <person name="Hua A."/>
            <person name="Humphray S.J."/>
            <person name="Jeong D.H."/>
            <person name="Jing Y."/>
            <person name="Jocker A."/>
            <person name="Kenton S.M."/>
            <person name="Kim D.J."/>
            <person name="Klee K."/>
            <person name="Lai H."/>
            <person name="Lang C."/>
            <person name="Lin S."/>
            <person name="Macmil S.L."/>
            <person name="Magdelenat G."/>
            <person name="Matthews L."/>
            <person name="McCorrison J."/>
            <person name="Monaghan E.L."/>
            <person name="Mun J.H."/>
            <person name="Najar F.Z."/>
            <person name="Nicholson C."/>
            <person name="Noirot C."/>
            <person name="O'Bleness M."/>
            <person name="Paule C.R."/>
            <person name="Poulain J."/>
            <person name="Prion F."/>
            <person name="Qin B."/>
            <person name="Qu C."/>
            <person name="Retzel E.F."/>
            <person name="Riddle C."/>
            <person name="Sallet E."/>
            <person name="Samain S."/>
            <person name="Samson N."/>
            <person name="Sanders I."/>
            <person name="Saurat O."/>
            <person name="Scarpelli C."/>
            <person name="Schiex T."/>
            <person name="Segurens B."/>
            <person name="Severin A.J."/>
            <person name="Sherrier D.J."/>
            <person name="Shi R."/>
            <person name="Sims S."/>
            <person name="Singer S.R."/>
            <person name="Sinharoy S."/>
            <person name="Sterck L."/>
            <person name="Viollet A."/>
            <person name="Wang B.B."/>
            <person name="Wang K."/>
            <person name="Wang M."/>
            <person name="Wang X."/>
            <person name="Warfsmann J."/>
            <person name="Weissenbach J."/>
            <person name="White D.D."/>
            <person name="White J.D."/>
            <person name="Wiley G.B."/>
            <person name="Wincker P."/>
            <person name="Xing Y."/>
            <person name="Yang L."/>
            <person name="Yao Z."/>
            <person name="Ying F."/>
            <person name="Zhai J."/>
            <person name="Zhou L."/>
            <person name="Zuber A."/>
            <person name="Denarie J."/>
            <person name="Dixon R.A."/>
            <person name="May G.D."/>
            <person name="Schwartz D.C."/>
            <person name="Rogers J."/>
            <person name="Quetier F."/>
            <person name="Town C.D."/>
            <person name="Roe B.A."/>
        </authorList>
    </citation>
    <scope>NUCLEOTIDE SEQUENCE [LARGE SCALE GENOMIC DNA]</scope>
    <source>
        <strain evidence="1">A17</strain>
        <strain evidence="2 3">cv. Jemalong A17</strain>
    </source>
</reference>
<dbReference type="EMBL" id="CM001224">
    <property type="protein sequence ID" value="KEH20498.1"/>
    <property type="molecule type" value="Genomic_DNA"/>
</dbReference>
<protein>
    <submittedName>
        <fullName evidence="1 2">Uncharacterized protein</fullName>
    </submittedName>
</protein>
<reference evidence="1 3" key="2">
    <citation type="journal article" date="2014" name="BMC Genomics">
        <title>An improved genome release (version Mt4.0) for the model legume Medicago truncatula.</title>
        <authorList>
            <person name="Tang H."/>
            <person name="Krishnakumar V."/>
            <person name="Bidwell S."/>
            <person name="Rosen B."/>
            <person name="Chan A."/>
            <person name="Zhou S."/>
            <person name="Gentzbittel L."/>
            <person name="Childs K.L."/>
            <person name="Yandell M."/>
            <person name="Gundlach H."/>
            <person name="Mayer K.F."/>
            <person name="Schwartz D.C."/>
            <person name="Town C.D."/>
        </authorList>
    </citation>
    <scope>GENOME REANNOTATION</scope>
    <source>
        <strain evidence="1">A17</strain>
        <strain evidence="2 3">cv. Jemalong A17</strain>
    </source>
</reference>
<keyword evidence="3" id="KW-1185">Reference proteome</keyword>
<evidence type="ECO:0000313" key="1">
    <source>
        <dbReference type="EMBL" id="KEH20498.1"/>
    </source>
</evidence>
<accession>A0A072TUI7</accession>
<sequence length="77" mass="8707">MELVILVGGIGKWKILFCNEKSRNLMQNQSFERVSSNGITEYSCCFQFLVKRKNPLSLNFRSAATCVSQLCCPAKLN</sequence>
<evidence type="ECO:0000313" key="3">
    <source>
        <dbReference type="Proteomes" id="UP000002051"/>
    </source>
</evidence>
<gene>
    <name evidence="1" type="ordered locus">MTR_8g479360</name>
</gene>
<evidence type="ECO:0000313" key="2">
    <source>
        <dbReference type="EnsemblPlants" id="KEH20498"/>
    </source>
</evidence>
<dbReference type="HOGENOM" id="CLU_2641926_0_0_1"/>
<proteinExistence type="predicted"/>
<dbReference type="EnsemblPlants" id="KEH20498">
    <property type="protein sequence ID" value="KEH20498"/>
    <property type="gene ID" value="MTR_8g479360"/>
</dbReference>